<dbReference type="InterPro" id="IPR009097">
    <property type="entry name" value="Cyclic_Pdiesterase"/>
</dbReference>
<evidence type="ECO:0000313" key="2">
    <source>
        <dbReference type="Proteomes" id="UP000237749"/>
    </source>
</evidence>
<organism evidence="1 2">
    <name type="scientific">Lacrimispora xylanisolvens</name>
    <dbReference type="NCBI Taxonomy" id="384636"/>
    <lineage>
        <taxon>Bacteria</taxon>
        <taxon>Bacillati</taxon>
        <taxon>Bacillota</taxon>
        <taxon>Clostridia</taxon>
        <taxon>Lachnospirales</taxon>
        <taxon>Lachnospiraceae</taxon>
        <taxon>Lacrimispora</taxon>
    </lineage>
</organism>
<name>A0A2S6HNG4_9FIRM</name>
<dbReference type="AlphaFoldDB" id="A0A2S6HNG4"/>
<proteinExistence type="predicted"/>
<dbReference type="EMBL" id="PTJA01000012">
    <property type="protein sequence ID" value="PPK79020.1"/>
    <property type="molecule type" value="Genomic_DNA"/>
</dbReference>
<dbReference type="Proteomes" id="UP000237749">
    <property type="component" value="Unassembled WGS sequence"/>
</dbReference>
<keyword evidence="1" id="KW-0436">Ligase</keyword>
<dbReference type="Gene3D" id="3.90.1140.10">
    <property type="entry name" value="Cyclic phosphodiesterase"/>
    <property type="match status" value="1"/>
</dbReference>
<dbReference type="RefSeq" id="WP_104438708.1">
    <property type="nucleotide sequence ID" value="NZ_PTJA01000012.1"/>
</dbReference>
<accession>A0A2S6HNG4</accession>
<keyword evidence="2" id="KW-1185">Reference proteome</keyword>
<protein>
    <submittedName>
        <fullName evidence="1">2'-5' RNA ligase</fullName>
    </submittedName>
</protein>
<comment type="caution">
    <text evidence="1">The sequence shown here is derived from an EMBL/GenBank/DDBJ whole genome shotgun (WGS) entry which is preliminary data.</text>
</comment>
<dbReference type="SUPFAM" id="SSF55144">
    <property type="entry name" value="LigT-like"/>
    <property type="match status" value="1"/>
</dbReference>
<reference evidence="1 2" key="1">
    <citation type="submission" date="2018-02" db="EMBL/GenBank/DDBJ databases">
        <title>Genomic Encyclopedia of Archaeal and Bacterial Type Strains, Phase II (KMG-II): from individual species to whole genera.</title>
        <authorList>
            <person name="Goeker M."/>
        </authorList>
    </citation>
    <scope>NUCLEOTIDE SEQUENCE [LARGE SCALE GENOMIC DNA]</scope>
    <source>
        <strain evidence="1 2">DSM 3808</strain>
    </source>
</reference>
<sequence>MANYVVAARFNDEKTEKLISLRKSLYAKGFMKEISEWEPHITIAAYENVEINKLLEWTDEFIKRYSTFEVLFSSVGIFPPQGEDAKTAILFTSPSPSKALIDFYYAFHEKLDDYCGNIGRWYSAKFVHPVIHSTIGVFEINQIQKAMEVIFEHQIFELTRIVALEVYTYPMKLIQRFELK</sequence>
<dbReference type="GO" id="GO:0016874">
    <property type="term" value="F:ligase activity"/>
    <property type="evidence" value="ECO:0007669"/>
    <property type="project" value="UniProtKB-KW"/>
</dbReference>
<evidence type="ECO:0000313" key="1">
    <source>
        <dbReference type="EMBL" id="PPK79020.1"/>
    </source>
</evidence>
<dbReference type="Pfam" id="PF13563">
    <property type="entry name" value="2_5_RNA_ligase2"/>
    <property type="match status" value="1"/>
</dbReference>
<gene>
    <name evidence="1" type="ORF">BXY41_112180</name>
</gene>